<evidence type="ECO:0000313" key="5">
    <source>
        <dbReference type="EMBL" id="GJE28048.1"/>
    </source>
</evidence>
<organism evidence="5 6">
    <name type="scientific">Methylobacterium organophilum</name>
    <dbReference type="NCBI Taxonomy" id="410"/>
    <lineage>
        <taxon>Bacteria</taxon>
        <taxon>Pseudomonadati</taxon>
        <taxon>Pseudomonadota</taxon>
        <taxon>Alphaproteobacteria</taxon>
        <taxon>Hyphomicrobiales</taxon>
        <taxon>Methylobacteriaceae</taxon>
        <taxon>Methylobacterium</taxon>
    </lineage>
</organism>
<feature type="transmembrane region" description="Helical" evidence="1">
    <location>
        <begin position="193"/>
        <end position="215"/>
    </location>
</feature>
<dbReference type="InterPro" id="IPR003660">
    <property type="entry name" value="HAMP_dom"/>
</dbReference>
<dbReference type="SUPFAM" id="SSF55073">
    <property type="entry name" value="Nucleotide cyclase"/>
    <property type="match status" value="1"/>
</dbReference>
<dbReference type="SUPFAM" id="SSF141868">
    <property type="entry name" value="EAL domain-like"/>
    <property type="match status" value="1"/>
</dbReference>
<dbReference type="SUPFAM" id="SSF158472">
    <property type="entry name" value="HAMP domain-like"/>
    <property type="match status" value="1"/>
</dbReference>
<dbReference type="Pfam" id="PF00563">
    <property type="entry name" value="EAL"/>
    <property type="match status" value="1"/>
</dbReference>
<evidence type="ECO:0000256" key="1">
    <source>
        <dbReference type="SAM" id="Phobius"/>
    </source>
</evidence>
<keyword evidence="6" id="KW-1185">Reference proteome</keyword>
<evidence type="ECO:0000259" key="3">
    <source>
        <dbReference type="PROSITE" id="PS50885"/>
    </source>
</evidence>
<dbReference type="SMART" id="SM00267">
    <property type="entry name" value="GGDEF"/>
    <property type="match status" value="1"/>
</dbReference>
<dbReference type="Gene3D" id="3.30.70.270">
    <property type="match status" value="1"/>
</dbReference>
<dbReference type="InterPro" id="IPR000160">
    <property type="entry name" value="GGDEF_dom"/>
</dbReference>
<dbReference type="EMBL" id="BPQV01000008">
    <property type="protein sequence ID" value="GJE28048.1"/>
    <property type="molecule type" value="Genomic_DNA"/>
</dbReference>
<keyword evidence="1" id="KW-0472">Membrane</keyword>
<evidence type="ECO:0000259" key="2">
    <source>
        <dbReference type="PROSITE" id="PS50883"/>
    </source>
</evidence>
<reference evidence="5" key="1">
    <citation type="journal article" date="2021" name="Front. Microbiol.">
        <title>Comprehensive Comparative Genomics and Phenotyping of Methylobacterium Species.</title>
        <authorList>
            <person name="Alessa O."/>
            <person name="Ogura Y."/>
            <person name="Fujitani Y."/>
            <person name="Takami H."/>
            <person name="Hayashi T."/>
            <person name="Sahin N."/>
            <person name="Tani A."/>
        </authorList>
    </citation>
    <scope>NUCLEOTIDE SEQUENCE</scope>
    <source>
        <strain evidence="5">NBRC 15689</strain>
    </source>
</reference>
<dbReference type="Pfam" id="PF12860">
    <property type="entry name" value="PAS_7"/>
    <property type="match status" value="1"/>
</dbReference>
<dbReference type="Pfam" id="PF13188">
    <property type="entry name" value="PAS_8"/>
    <property type="match status" value="1"/>
</dbReference>
<dbReference type="InterPro" id="IPR035919">
    <property type="entry name" value="EAL_sf"/>
</dbReference>
<dbReference type="SMART" id="SM00304">
    <property type="entry name" value="HAMP"/>
    <property type="match status" value="1"/>
</dbReference>
<dbReference type="Pfam" id="PF00672">
    <property type="entry name" value="HAMP"/>
    <property type="match status" value="1"/>
</dbReference>
<name>A0ABQ4T9Q8_METOR</name>
<dbReference type="InterPro" id="IPR035965">
    <property type="entry name" value="PAS-like_dom_sf"/>
</dbReference>
<feature type="transmembrane region" description="Helical" evidence="1">
    <location>
        <begin position="28"/>
        <end position="47"/>
    </location>
</feature>
<dbReference type="Proteomes" id="UP001055156">
    <property type="component" value="Unassembled WGS sequence"/>
</dbReference>
<dbReference type="PROSITE" id="PS50883">
    <property type="entry name" value="EAL"/>
    <property type="match status" value="1"/>
</dbReference>
<comment type="caution">
    <text evidence="5">The sequence shown here is derived from an EMBL/GenBank/DDBJ whole genome shotgun (WGS) entry which is preliminary data.</text>
</comment>
<keyword evidence="1" id="KW-1133">Transmembrane helix</keyword>
<dbReference type="PANTHER" id="PTHR44757">
    <property type="entry name" value="DIGUANYLATE CYCLASE DGCP"/>
    <property type="match status" value="1"/>
</dbReference>
<gene>
    <name evidence="5" type="ORF">LKMONMHP_2912</name>
</gene>
<feature type="domain" description="EAL" evidence="2">
    <location>
        <begin position="685"/>
        <end position="935"/>
    </location>
</feature>
<dbReference type="InterPro" id="IPR001633">
    <property type="entry name" value="EAL_dom"/>
</dbReference>
<dbReference type="SMART" id="SM00091">
    <property type="entry name" value="PAS"/>
    <property type="match status" value="2"/>
</dbReference>
<dbReference type="SUPFAM" id="SSF55785">
    <property type="entry name" value="PYP-like sensor domain (PAS domain)"/>
    <property type="match status" value="1"/>
</dbReference>
<dbReference type="SMART" id="SM00052">
    <property type="entry name" value="EAL"/>
    <property type="match status" value="1"/>
</dbReference>
<evidence type="ECO:0000313" key="6">
    <source>
        <dbReference type="Proteomes" id="UP001055156"/>
    </source>
</evidence>
<feature type="domain" description="HAMP" evidence="3">
    <location>
        <begin position="217"/>
        <end position="269"/>
    </location>
</feature>
<dbReference type="CDD" id="cd01948">
    <property type="entry name" value="EAL"/>
    <property type="match status" value="1"/>
</dbReference>
<dbReference type="InterPro" id="IPR052155">
    <property type="entry name" value="Biofilm_reg_signaling"/>
</dbReference>
<dbReference type="RefSeq" id="WP_373325023.1">
    <property type="nucleotide sequence ID" value="NZ_BPQV01000008.1"/>
</dbReference>
<dbReference type="Gene3D" id="3.30.450.20">
    <property type="entry name" value="PAS domain"/>
    <property type="match status" value="1"/>
</dbReference>
<dbReference type="InterPro" id="IPR029787">
    <property type="entry name" value="Nucleotide_cyclase"/>
</dbReference>
<dbReference type="InterPro" id="IPR043128">
    <property type="entry name" value="Rev_trsase/Diguanyl_cyclase"/>
</dbReference>
<protein>
    <submittedName>
        <fullName evidence="5">Uncharacterized protein</fullName>
    </submittedName>
</protein>
<evidence type="ECO:0000259" key="4">
    <source>
        <dbReference type="PROSITE" id="PS50887"/>
    </source>
</evidence>
<reference evidence="5" key="2">
    <citation type="submission" date="2021-08" db="EMBL/GenBank/DDBJ databases">
        <authorList>
            <person name="Tani A."/>
            <person name="Ola A."/>
            <person name="Ogura Y."/>
            <person name="Katsura K."/>
            <person name="Hayashi T."/>
        </authorList>
    </citation>
    <scope>NUCLEOTIDE SEQUENCE</scope>
    <source>
        <strain evidence="5">NBRC 15689</strain>
    </source>
</reference>
<proteinExistence type="predicted"/>
<feature type="domain" description="GGDEF" evidence="4">
    <location>
        <begin position="543"/>
        <end position="676"/>
    </location>
</feature>
<dbReference type="PROSITE" id="PS50887">
    <property type="entry name" value="GGDEF"/>
    <property type="match status" value="1"/>
</dbReference>
<dbReference type="NCBIfam" id="TIGR00254">
    <property type="entry name" value="GGDEF"/>
    <property type="match status" value="1"/>
</dbReference>
<dbReference type="CDD" id="cd06225">
    <property type="entry name" value="HAMP"/>
    <property type="match status" value="1"/>
</dbReference>
<dbReference type="Gene3D" id="3.20.20.450">
    <property type="entry name" value="EAL domain"/>
    <property type="match status" value="1"/>
</dbReference>
<accession>A0ABQ4T9Q8</accession>
<dbReference type="PANTHER" id="PTHR44757:SF2">
    <property type="entry name" value="BIOFILM ARCHITECTURE MAINTENANCE PROTEIN MBAA"/>
    <property type="match status" value="1"/>
</dbReference>
<dbReference type="Gene3D" id="6.10.340.10">
    <property type="match status" value="1"/>
</dbReference>
<sequence>MTISKTTGRTGSALRAVLRAASSIRGRILVAFLTLSVITAGLGAFGASSLKTTGDLVNKTFDRSLMSINYARAAATDFANIRLAFTRRLRSASPPEREELDAQIADLLKAFGEDLDVAAERAQSERAAREAGLVRRAVSDWVAARRASLEGQEATGLDGFAAKAEQHLDLLINYTAGDGFTYRQRARALVTEAVEISFAATVLAIVLSGLVTWLLSRQIIRPVAEASRVAAQIAAGDLGVAIPERHGDEVGELLRAMDSMRGNIAVMMAREVDQRRSAQVLLADAIQGLGEGVVVTDARCRVILANDRAADLLELGGDGPGGSEQHAQAKAFLRTLPGSPEETFDTQLADGRWLRVSRSATREGGIVAVCSDISLLKLQEARLRAINLRLDAALDNMSQGLCLYDEQDRLLVVNRRFADIFGISLDALPPGTSFEEVRAIVSGPAAGEAPAADALFAAQAELLARGGGGTTCQAINSACVVAVDQKRTSEGGWIATYEDVTERYEAEARIVSLARSDALTGLANRMVFNERLNEAAHRLPSGRGFAALCLDLDRFKEVNDTFGHPVGDGLLRGVAERLCLCVRSGDTVARLGGDEFAILQAESGTASDAVSLARHIAAAFETPFLIDGHAVSVGVSIGIVLAPEHGSEPEKLLKSADMALYRAKSDQAGAWRLFAPEMDIELQKRRALEADLRQALARNEFELLYQPIVDIAHGGPVSCEALLRWHHPRRGSVSPAEFVPLAEEIGLIGEIGQWVLRRACTEARRLPSGVSVAVNVSAVQFRNADLVRSVTAALAESGLAPNRLELEITESVLLTNSVGTLATLHAIKRLGVRIAMDDFGTGYSSLSYLQSFPFDKIKIDQSFVQNLDGAESSRLIVGAIVSLGRSLGMRVTAEGVETPVQLAHLREEGCTEAQGYLFSRPISFAKVMAFCAGRERKSA</sequence>
<dbReference type="CDD" id="cd01949">
    <property type="entry name" value="GGDEF"/>
    <property type="match status" value="1"/>
</dbReference>
<dbReference type="InterPro" id="IPR000014">
    <property type="entry name" value="PAS"/>
</dbReference>
<keyword evidence="1" id="KW-0812">Transmembrane</keyword>
<dbReference type="Pfam" id="PF00990">
    <property type="entry name" value="GGDEF"/>
    <property type="match status" value="1"/>
</dbReference>
<dbReference type="PROSITE" id="PS50885">
    <property type="entry name" value="HAMP"/>
    <property type="match status" value="1"/>
</dbReference>